<dbReference type="AlphaFoldDB" id="A0A1D1YKY9"/>
<proteinExistence type="predicted"/>
<evidence type="ECO:0000256" key="1">
    <source>
        <dbReference type="SAM" id="MobiDB-lite"/>
    </source>
</evidence>
<sequence>AAEEDGERGPGAVGALPEPRQPVRLRRQRVEPPLGPGGVAARLPPRPPGRRDPPPPPASGARFLLDQPPQQPRQRRRRPRHVAHPLSPRIGHPLRGPQTLHPRRPSPRTRRTDARVARTRRPRSLPHGLPLRRRLPGGDAGDDQEGGEELHVGAGAGRHGVPPPPAAAPRRHPERRREADRHQQARLVLKTSSLTRVL</sequence>
<evidence type="ECO:0000313" key="2">
    <source>
        <dbReference type="EMBL" id="JAT55304.1"/>
    </source>
</evidence>
<protein>
    <submittedName>
        <fullName evidence="2">Uncharacterized protein</fullName>
    </submittedName>
</protein>
<reference evidence="2" key="1">
    <citation type="submission" date="2015-07" db="EMBL/GenBank/DDBJ databases">
        <title>Transcriptome Assembly of Anthurium amnicola.</title>
        <authorList>
            <person name="Suzuki J."/>
        </authorList>
    </citation>
    <scope>NUCLEOTIDE SEQUENCE</scope>
</reference>
<organism evidence="2">
    <name type="scientific">Anthurium amnicola</name>
    <dbReference type="NCBI Taxonomy" id="1678845"/>
    <lineage>
        <taxon>Eukaryota</taxon>
        <taxon>Viridiplantae</taxon>
        <taxon>Streptophyta</taxon>
        <taxon>Embryophyta</taxon>
        <taxon>Tracheophyta</taxon>
        <taxon>Spermatophyta</taxon>
        <taxon>Magnoliopsida</taxon>
        <taxon>Liliopsida</taxon>
        <taxon>Araceae</taxon>
        <taxon>Pothoideae</taxon>
        <taxon>Potheae</taxon>
        <taxon>Anthurium</taxon>
    </lineage>
</organism>
<dbReference type="EMBL" id="GDJX01012632">
    <property type="protein sequence ID" value="JAT55304.1"/>
    <property type="molecule type" value="Transcribed_RNA"/>
</dbReference>
<feature type="region of interest" description="Disordered" evidence="1">
    <location>
        <begin position="1"/>
        <end position="198"/>
    </location>
</feature>
<accession>A0A1D1YKY9</accession>
<gene>
    <name evidence="2" type="ORF">g.44139</name>
</gene>
<feature type="compositionally biased region" description="Basic residues" evidence="1">
    <location>
        <begin position="73"/>
        <end position="83"/>
    </location>
</feature>
<feature type="non-terminal residue" evidence="2">
    <location>
        <position position="1"/>
    </location>
</feature>
<name>A0A1D1YKY9_9ARAE</name>
<feature type="compositionally biased region" description="Basic residues" evidence="1">
    <location>
        <begin position="117"/>
        <end position="135"/>
    </location>
</feature>